<name>A0A6L3YYD1_BRUAN</name>
<dbReference type="AlphaFoldDB" id="A0A6L3YYD1"/>
<dbReference type="PANTHER" id="PTHR35004">
    <property type="entry name" value="TRANSPOSASE RV3428C-RELATED"/>
    <property type="match status" value="1"/>
</dbReference>
<dbReference type="EMBL" id="WBWS01000076">
    <property type="protein sequence ID" value="KAB2754887.1"/>
    <property type="molecule type" value="Genomic_DNA"/>
</dbReference>
<gene>
    <name evidence="1" type="ORF">F9L04_26030</name>
</gene>
<comment type="caution">
    <text evidence="1">The sequence shown here is derived from an EMBL/GenBank/DDBJ whole genome shotgun (WGS) entry which is preliminary data.</text>
</comment>
<evidence type="ECO:0000313" key="1">
    <source>
        <dbReference type="EMBL" id="KAB2754887.1"/>
    </source>
</evidence>
<proteinExistence type="predicted"/>
<dbReference type="PANTHER" id="PTHR35004:SF7">
    <property type="entry name" value="INTEGRASE PROTEIN"/>
    <property type="match status" value="1"/>
</dbReference>
<accession>A0A6L3YYD1</accession>
<protein>
    <submittedName>
        <fullName evidence="1">IS21 family transposase</fullName>
    </submittedName>
</protein>
<sequence length="173" mass="19583">LRKVFYTVPSRLIGHRLRVRLFDDRLDVFVGGTHLMTLRRGRGHPDGRHDQVVNYHHVIHSLRKKPMALRGLVYRDKLFPRPEYRKAFEALIEHLPDKQACKITVELLALAHDRGCERELAKELARTLDAGDLPDLAAMRTLFGPDPAKLPTVHVQLASLNGYEALIGTGEAA</sequence>
<dbReference type="Proteomes" id="UP000481876">
    <property type="component" value="Unassembled WGS sequence"/>
</dbReference>
<organism evidence="1 2">
    <name type="scientific">Brucella anthropi</name>
    <name type="common">Ochrobactrum anthropi</name>
    <dbReference type="NCBI Taxonomy" id="529"/>
    <lineage>
        <taxon>Bacteria</taxon>
        <taxon>Pseudomonadati</taxon>
        <taxon>Pseudomonadota</taxon>
        <taxon>Alphaproteobacteria</taxon>
        <taxon>Hyphomicrobiales</taxon>
        <taxon>Brucellaceae</taxon>
        <taxon>Brucella/Ochrobactrum group</taxon>
        <taxon>Brucella</taxon>
    </lineage>
</organism>
<evidence type="ECO:0000313" key="2">
    <source>
        <dbReference type="Proteomes" id="UP000481876"/>
    </source>
</evidence>
<feature type="non-terminal residue" evidence="1">
    <location>
        <position position="1"/>
    </location>
</feature>
<reference evidence="1 2" key="1">
    <citation type="submission" date="2019-09" db="EMBL/GenBank/DDBJ databases">
        <title>Taxonomic organization of the family Brucellaceae based on a phylogenomic approach.</title>
        <authorList>
            <person name="Leclercq S."/>
            <person name="Cloeckaert A."/>
            <person name="Zygmunt M.S."/>
        </authorList>
    </citation>
    <scope>NUCLEOTIDE SEQUENCE [LARGE SCALE GENOMIC DNA]</scope>
    <source>
        <strain evidence="1 2">LMG 3313</strain>
    </source>
</reference>